<feature type="transmembrane region" description="Helical" evidence="8">
    <location>
        <begin position="158"/>
        <end position="181"/>
    </location>
</feature>
<keyword evidence="6 8" id="KW-0472">Membrane</keyword>
<evidence type="ECO:0000256" key="3">
    <source>
        <dbReference type="ARBA" id="ARBA00022692"/>
    </source>
</evidence>
<comment type="subcellular location">
    <subcellularLocation>
        <location evidence="1">Endomembrane system</location>
        <topology evidence="1">Multi-pass membrane protein</topology>
    </subcellularLocation>
</comment>
<feature type="transmembrane region" description="Helical" evidence="8">
    <location>
        <begin position="7"/>
        <end position="28"/>
    </location>
</feature>
<evidence type="ECO:0000313" key="10">
    <source>
        <dbReference type="Proteomes" id="UP000782312"/>
    </source>
</evidence>
<dbReference type="EMBL" id="JACPUR010000017">
    <property type="protein sequence ID" value="MBI3127327.1"/>
    <property type="molecule type" value="Genomic_DNA"/>
</dbReference>
<dbReference type="Proteomes" id="UP000782312">
    <property type="component" value="Unassembled WGS sequence"/>
</dbReference>
<keyword evidence="4" id="KW-0677">Repeat</keyword>
<dbReference type="PANTHER" id="PTHR45665:SF9">
    <property type="entry name" value="AQUAPORIN-8"/>
    <property type="match status" value="1"/>
</dbReference>
<sequence>MSQTGRACAAEAVATFGLCFIGAGSIILNAHTNGAVGLIGIAVAHGLILSIMVSCFGHVSGGHVNPAVTFGFMVTGKLDTGTGLAYILSQLVGGTVAGLLLRLIFSPEAWIKVNLGTPTVAGGMGFGAAVLLELILTFFLVTAVWGTAVDDRHPPIGGFGIGLTIAADILVGGPLTGASMNPARTFGPALAGGGFDGLNHLVYWIGPLAGGALAALLYNGVFIKKD</sequence>
<feature type="transmembrane region" description="Helical" evidence="8">
    <location>
        <begin position="201"/>
        <end position="223"/>
    </location>
</feature>
<comment type="caution">
    <text evidence="9">The sequence shown here is derived from an EMBL/GenBank/DDBJ whole genome shotgun (WGS) entry which is preliminary data.</text>
</comment>
<dbReference type="PRINTS" id="PR00783">
    <property type="entry name" value="MINTRINSICP"/>
</dbReference>
<evidence type="ECO:0000256" key="6">
    <source>
        <dbReference type="ARBA" id="ARBA00023136"/>
    </source>
</evidence>
<evidence type="ECO:0000256" key="4">
    <source>
        <dbReference type="ARBA" id="ARBA00022737"/>
    </source>
</evidence>
<dbReference type="GO" id="GO:0019755">
    <property type="term" value="P:one-carbon compound transport"/>
    <property type="evidence" value="ECO:0007669"/>
    <property type="project" value="UniProtKB-ARBA"/>
</dbReference>
<dbReference type="InterPro" id="IPR023271">
    <property type="entry name" value="Aquaporin-like"/>
</dbReference>
<reference evidence="9" key="1">
    <citation type="submission" date="2020-07" db="EMBL/GenBank/DDBJ databases">
        <title>Huge and variable diversity of episymbiotic CPR bacteria and DPANN archaea in groundwater ecosystems.</title>
        <authorList>
            <person name="He C.Y."/>
            <person name="Keren R."/>
            <person name="Whittaker M."/>
            <person name="Farag I.F."/>
            <person name="Doudna J."/>
            <person name="Cate J.H.D."/>
            <person name="Banfield J.F."/>
        </authorList>
    </citation>
    <scope>NUCLEOTIDE SEQUENCE</scope>
    <source>
        <strain evidence="9">NC_groundwater_763_Ag_S-0.2um_68_21</strain>
    </source>
</reference>
<dbReference type="Gene3D" id="1.20.1080.10">
    <property type="entry name" value="Glycerol uptake facilitator protein"/>
    <property type="match status" value="1"/>
</dbReference>
<dbReference type="InterPro" id="IPR034294">
    <property type="entry name" value="Aquaporin_transptr"/>
</dbReference>
<dbReference type="InterPro" id="IPR022357">
    <property type="entry name" value="MIP_CS"/>
</dbReference>
<evidence type="ECO:0000256" key="1">
    <source>
        <dbReference type="ARBA" id="ARBA00004127"/>
    </source>
</evidence>
<accession>A0A932HXZ5</accession>
<evidence type="ECO:0000256" key="2">
    <source>
        <dbReference type="ARBA" id="ARBA00022448"/>
    </source>
</evidence>
<evidence type="ECO:0000256" key="5">
    <source>
        <dbReference type="ARBA" id="ARBA00022989"/>
    </source>
</evidence>
<proteinExistence type="inferred from homology"/>
<dbReference type="GO" id="GO:0016020">
    <property type="term" value="C:membrane"/>
    <property type="evidence" value="ECO:0007669"/>
    <property type="project" value="InterPro"/>
</dbReference>
<dbReference type="SUPFAM" id="SSF81338">
    <property type="entry name" value="Aquaporin-like"/>
    <property type="match status" value="1"/>
</dbReference>
<evidence type="ECO:0000313" key="9">
    <source>
        <dbReference type="EMBL" id="MBI3127327.1"/>
    </source>
</evidence>
<feature type="transmembrane region" description="Helical" evidence="8">
    <location>
        <begin position="34"/>
        <end position="56"/>
    </location>
</feature>
<dbReference type="InterPro" id="IPR000425">
    <property type="entry name" value="MIP"/>
</dbReference>
<gene>
    <name evidence="9" type="ORF">HYZ11_06960</name>
</gene>
<organism evidence="9 10">
    <name type="scientific">Tectimicrobiota bacterium</name>
    <dbReference type="NCBI Taxonomy" id="2528274"/>
    <lineage>
        <taxon>Bacteria</taxon>
        <taxon>Pseudomonadati</taxon>
        <taxon>Nitrospinota/Tectimicrobiota group</taxon>
        <taxon>Candidatus Tectimicrobiota</taxon>
    </lineage>
</organism>
<keyword evidence="2 7" id="KW-0813">Transport</keyword>
<keyword evidence="5 8" id="KW-1133">Transmembrane helix</keyword>
<dbReference type="GO" id="GO:0015250">
    <property type="term" value="F:water channel activity"/>
    <property type="evidence" value="ECO:0007669"/>
    <property type="project" value="TreeGrafter"/>
</dbReference>
<dbReference type="PANTHER" id="PTHR45665">
    <property type="entry name" value="AQUAPORIN-8"/>
    <property type="match status" value="1"/>
</dbReference>
<evidence type="ECO:0000256" key="7">
    <source>
        <dbReference type="RuleBase" id="RU000477"/>
    </source>
</evidence>
<dbReference type="Pfam" id="PF00230">
    <property type="entry name" value="MIP"/>
    <property type="match status" value="1"/>
</dbReference>
<protein>
    <submittedName>
        <fullName evidence="9">Aquaporin</fullName>
    </submittedName>
</protein>
<keyword evidence="3 7" id="KW-0812">Transmembrane</keyword>
<feature type="transmembrane region" description="Helical" evidence="8">
    <location>
        <begin position="83"/>
        <end position="105"/>
    </location>
</feature>
<comment type="similarity">
    <text evidence="7">Belongs to the MIP/aquaporin (TC 1.A.8) family.</text>
</comment>
<name>A0A932HXZ5_UNCTE</name>
<dbReference type="GO" id="GO:0012505">
    <property type="term" value="C:endomembrane system"/>
    <property type="evidence" value="ECO:0007669"/>
    <property type="project" value="UniProtKB-SubCell"/>
</dbReference>
<feature type="transmembrane region" description="Helical" evidence="8">
    <location>
        <begin position="125"/>
        <end position="146"/>
    </location>
</feature>
<dbReference type="PROSITE" id="PS00221">
    <property type="entry name" value="MIP"/>
    <property type="match status" value="1"/>
</dbReference>
<dbReference type="GO" id="GO:0005737">
    <property type="term" value="C:cytoplasm"/>
    <property type="evidence" value="ECO:0007669"/>
    <property type="project" value="UniProtKB-ARBA"/>
</dbReference>
<dbReference type="AlphaFoldDB" id="A0A932HXZ5"/>
<evidence type="ECO:0000256" key="8">
    <source>
        <dbReference type="SAM" id="Phobius"/>
    </source>
</evidence>